<gene>
    <name evidence="1" type="ORF">FANTH_5042</name>
</gene>
<protein>
    <submittedName>
        <fullName evidence="1">Uncharacterized protein</fullName>
    </submittedName>
</protein>
<evidence type="ECO:0000313" key="2">
    <source>
        <dbReference type="Proteomes" id="UP000573603"/>
    </source>
</evidence>
<sequence>MNSLFIIVNDPEDDSTIEEIATVMPYIKYAAKRWTAIRPFANRIARSAGLDAHFRIKYDAFGEHRDEELNHGIAIPRRWKGLTIMHALHQSQAKMRPSAAILLAMRVHPADPLAPAVEKDNSQPSSTDCYLSLGTCGWDLTKHGQSQLMEAMLAYDTDDSIATARLVDGVGAVFRDRGCTLLELLEDPFFEAFFLVEHLRTTGCLNRSQFDKFSWPILYLAVLLVATPPCDHKACSQTKRLYVTVKALSALMQLRLPNHAELVQTQGLIALYECGHGMLEHVHVTLNSAFTIAARLDVDLSNILPSLEWRLSLMILDILVALQTVHMKHNWIPLACPPDHDMVRAIKHNLTVLKTPNGTPRPESAIQHVSDLGSIVFQCGRVLQHVQDSKRDPRTANPHCELMDEIESSIPPFDEYPKHRDLDHSFELLTRNEEEKQEMASCGRICQSDLPRTSAKAAV</sequence>
<dbReference type="EMBL" id="JABEVY010000109">
    <property type="protein sequence ID" value="KAF5249734.1"/>
    <property type="molecule type" value="Genomic_DNA"/>
</dbReference>
<proteinExistence type="predicted"/>
<dbReference type="AlphaFoldDB" id="A0A8H4ZNB8"/>
<dbReference type="Proteomes" id="UP000573603">
    <property type="component" value="Unassembled WGS sequence"/>
</dbReference>
<organism evidence="1 2">
    <name type="scientific">Fusarium anthophilum</name>
    <dbReference type="NCBI Taxonomy" id="48485"/>
    <lineage>
        <taxon>Eukaryota</taxon>
        <taxon>Fungi</taxon>
        <taxon>Dikarya</taxon>
        <taxon>Ascomycota</taxon>
        <taxon>Pezizomycotina</taxon>
        <taxon>Sordariomycetes</taxon>
        <taxon>Hypocreomycetidae</taxon>
        <taxon>Hypocreales</taxon>
        <taxon>Nectriaceae</taxon>
        <taxon>Fusarium</taxon>
        <taxon>Fusarium fujikuroi species complex</taxon>
    </lineage>
</organism>
<comment type="caution">
    <text evidence="1">The sequence shown here is derived from an EMBL/GenBank/DDBJ whole genome shotgun (WGS) entry which is preliminary data.</text>
</comment>
<reference evidence="1 2" key="1">
    <citation type="journal article" date="2020" name="BMC Genomics">
        <title>Correction to: Identification and distribution of gene clusters required for synthesis of sphingolipid metabolism inhibitors in diverse species of the filamentous fungus Fusarium.</title>
        <authorList>
            <person name="Kim H.S."/>
            <person name="Lohmar J.M."/>
            <person name="Busman M."/>
            <person name="Brown D.W."/>
            <person name="Naumann T.A."/>
            <person name="Divon H.H."/>
            <person name="Lysoe E."/>
            <person name="Uhlig S."/>
            <person name="Proctor R.H."/>
        </authorList>
    </citation>
    <scope>NUCLEOTIDE SEQUENCE [LARGE SCALE GENOMIC DNA]</scope>
    <source>
        <strain evidence="1 2">NRRL 25214</strain>
    </source>
</reference>
<accession>A0A8H4ZNB8</accession>
<name>A0A8H4ZNB8_9HYPO</name>
<evidence type="ECO:0000313" key="1">
    <source>
        <dbReference type="EMBL" id="KAF5249734.1"/>
    </source>
</evidence>
<dbReference type="CDD" id="cd12148">
    <property type="entry name" value="fungal_TF_MHR"/>
    <property type="match status" value="1"/>
</dbReference>
<keyword evidence="2" id="KW-1185">Reference proteome</keyword>